<name>A0AA38WZF1_9EURO</name>
<proteinExistence type="predicted"/>
<evidence type="ECO:0000313" key="3">
    <source>
        <dbReference type="EMBL" id="KAJ9603954.1"/>
    </source>
</evidence>
<keyword evidence="2" id="KW-0472">Membrane</keyword>
<feature type="transmembrane region" description="Helical" evidence="2">
    <location>
        <begin position="158"/>
        <end position="176"/>
    </location>
</feature>
<dbReference type="AlphaFoldDB" id="A0AA38WZF1"/>
<dbReference type="PANTHER" id="PTHR35394:SF5">
    <property type="entry name" value="DUF3176 DOMAIN-CONTAINING PROTEIN"/>
    <property type="match status" value="1"/>
</dbReference>
<dbReference type="EMBL" id="JAPDRK010000020">
    <property type="protein sequence ID" value="KAJ9603954.1"/>
    <property type="molecule type" value="Genomic_DNA"/>
</dbReference>
<feature type="transmembrane region" description="Helical" evidence="2">
    <location>
        <begin position="560"/>
        <end position="582"/>
    </location>
</feature>
<feature type="transmembrane region" description="Helical" evidence="2">
    <location>
        <begin position="93"/>
        <end position="115"/>
    </location>
</feature>
<reference evidence="3" key="1">
    <citation type="submission" date="2022-10" db="EMBL/GenBank/DDBJ databases">
        <title>Culturing micro-colonial fungi from biological soil crusts in the Mojave desert and describing Neophaeococcomyces mojavensis, and introducing the new genera and species Taxawa tesnikishii.</title>
        <authorList>
            <person name="Kurbessoian T."/>
            <person name="Stajich J.E."/>
        </authorList>
    </citation>
    <scope>NUCLEOTIDE SEQUENCE</scope>
    <source>
        <strain evidence="3">TK_41</strain>
    </source>
</reference>
<feature type="region of interest" description="Disordered" evidence="1">
    <location>
        <begin position="1"/>
        <end position="28"/>
    </location>
</feature>
<accession>A0AA38WZF1</accession>
<keyword evidence="4" id="KW-1185">Reference proteome</keyword>
<evidence type="ECO:0000313" key="4">
    <source>
        <dbReference type="Proteomes" id="UP001172673"/>
    </source>
</evidence>
<dbReference type="Pfam" id="PF11374">
    <property type="entry name" value="DUF3176"/>
    <property type="match status" value="1"/>
</dbReference>
<dbReference type="InterPro" id="IPR021514">
    <property type="entry name" value="DUF3176"/>
</dbReference>
<dbReference type="Proteomes" id="UP001172673">
    <property type="component" value="Unassembled WGS sequence"/>
</dbReference>
<gene>
    <name evidence="3" type="ORF">H2200_011476</name>
</gene>
<organism evidence="3 4">
    <name type="scientific">Cladophialophora chaetospira</name>
    <dbReference type="NCBI Taxonomy" id="386627"/>
    <lineage>
        <taxon>Eukaryota</taxon>
        <taxon>Fungi</taxon>
        <taxon>Dikarya</taxon>
        <taxon>Ascomycota</taxon>
        <taxon>Pezizomycotina</taxon>
        <taxon>Eurotiomycetes</taxon>
        <taxon>Chaetothyriomycetidae</taxon>
        <taxon>Chaetothyriales</taxon>
        <taxon>Herpotrichiellaceae</taxon>
        <taxon>Cladophialophora</taxon>
    </lineage>
</organism>
<sequence>MEGVNQDEVSQSTIPRKPVPRTNRTNDLSTARYSNLKEGSSHHARTPNTFNIWQYTWIVEVVSLFVAILAFAATVTTVAIYQNHPLPRWPSHISTNALVAIFTTILKAALMMPVAEGYQLKWNWFHKPRTLIDMEKLDSASRGPWGSFRLVFTVYRHYLALLGALISLAALAIDPFSQQVLHYYSCLQPVSDIVGTISATNNYTKFGVHTSARDTTLDNAMASALYTGTINPAPNASFGMPFQCATGNCTFSEDQGATHMSLAMCGSCADISDRIVQNTSTTKDPSTGDFDPTRGLDRYFLDPEADTDYNISIGNDFEAFWLATRPYWPFYGSRYISAFDALMFRQSSCSNASSASCTYEPVAFNCEIYPCLKTYWGKIANSVLDEKELSSVRIPNATTDGYNSYTIASKKTIRNGVLQDCVGASEPSPTNPAAIAISTTAVDQNGATTFNIQYEYYPNDCVWNFGSQTTDGLRTFLATNLFSAGGLSNSEDDTPAGAVGLPWLVNMFMNGSATLDTMNHYLKGLSNSMTVTMRQNGDPPNLASPTGVVYITETCIHVQWAWLSLPAALLFLAAIFLGITIFTSRAAQPKWKSSALALLFHGLDDKTREKHSDLSDLRDIRKTSGDVQGQLVYQSSGWHVAVK</sequence>
<evidence type="ECO:0000256" key="1">
    <source>
        <dbReference type="SAM" id="MobiDB-lite"/>
    </source>
</evidence>
<keyword evidence="2" id="KW-0812">Transmembrane</keyword>
<protein>
    <submittedName>
        <fullName evidence="3">Uncharacterized protein</fullName>
    </submittedName>
</protein>
<dbReference type="PANTHER" id="PTHR35394">
    <property type="entry name" value="DUF3176 DOMAIN-CONTAINING PROTEIN"/>
    <property type="match status" value="1"/>
</dbReference>
<evidence type="ECO:0000256" key="2">
    <source>
        <dbReference type="SAM" id="Phobius"/>
    </source>
</evidence>
<keyword evidence="2" id="KW-1133">Transmembrane helix</keyword>
<comment type="caution">
    <text evidence="3">The sequence shown here is derived from an EMBL/GenBank/DDBJ whole genome shotgun (WGS) entry which is preliminary data.</text>
</comment>
<feature type="transmembrane region" description="Helical" evidence="2">
    <location>
        <begin position="55"/>
        <end position="81"/>
    </location>
</feature>